<proteinExistence type="predicted"/>
<protein>
    <submittedName>
        <fullName evidence="1">Uncharacterized protein</fullName>
    </submittedName>
</protein>
<reference evidence="1" key="1">
    <citation type="journal article" date="2012" name="PLoS Genet.">
        <title>Comparative analysis of the genomes of two field isolates of the rice blast fungus Magnaporthe oryzae.</title>
        <authorList>
            <person name="Xue M."/>
            <person name="Yang J."/>
            <person name="Li Z."/>
            <person name="Hu S."/>
            <person name="Yao N."/>
            <person name="Dean R.A."/>
            <person name="Zhao W."/>
            <person name="Shen M."/>
            <person name="Zhang H."/>
            <person name="Li C."/>
            <person name="Liu L."/>
            <person name="Cao L."/>
            <person name="Xu X."/>
            <person name="Xing Y."/>
            <person name="Hsiang T."/>
            <person name="Zhang Z."/>
            <person name="Xu J.R."/>
            <person name="Peng Y.L."/>
        </authorList>
    </citation>
    <scope>NUCLEOTIDE SEQUENCE</scope>
    <source>
        <strain evidence="1">Y34</strain>
    </source>
</reference>
<accession>A0AA97NWX7</accession>
<sequence length="62" mass="6796">MYEIAWLNAGRLLQFSNVGKVVKNQIAAFFLASVLESDKELVADTLTLSNSTSESITICQTD</sequence>
<name>A0AA97NWX7_PYRO3</name>
<dbReference type="Proteomes" id="UP000011086">
    <property type="component" value="Unassembled WGS sequence"/>
</dbReference>
<dbReference type="AlphaFoldDB" id="A0AA97NWX7"/>
<organism evidence="1">
    <name type="scientific">Pyricularia oryzae (strain Y34)</name>
    <name type="common">Rice blast fungus</name>
    <name type="synonym">Magnaporthe oryzae</name>
    <dbReference type="NCBI Taxonomy" id="1143189"/>
    <lineage>
        <taxon>Eukaryota</taxon>
        <taxon>Fungi</taxon>
        <taxon>Dikarya</taxon>
        <taxon>Ascomycota</taxon>
        <taxon>Pezizomycotina</taxon>
        <taxon>Sordariomycetes</taxon>
        <taxon>Sordariomycetidae</taxon>
        <taxon>Magnaporthales</taxon>
        <taxon>Pyriculariaceae</taxon>
        <taxon>Pyricularia</taxon>
    </lineage>
</organism>
<evidence type="ECO:0000313" key="1">
    <source>
        <dbReference type="EMBL" id="ELQ37677.1"/>
    </source>
</evidence>
<dbReference type="EMBL" id="JH793066">
    <property type="protein sequence ID" value="ELQ37677.1"/>
    <property type="molecule type" value="Genomic_DNA"/>
</dbReference>
<gene>
    <name evidence="1" type="ORF">OOU_Y34scaffold00584g10</name>
</gene>